<proteinExistence type="predicted"/>
<protein>
    <submittedName>
        <fullName evidence="1">Uncharacterized protein</fullName>
    </submittedName>
</protein>
<gene>
    <name evidence="1" type="ORF">PHPALM_6645</name>
</gene>
<sequence>MRMPKPSSQMGMALLLDPRTKKAAKSYLRLHDTSEVSTDKLLTETKALLLKEHRNSASSSPLKDISATFDDNIDLLCGEEVSQQSDVNSVEDALNKEADAEVERWLNFRIEWAEVAKLQIANDTNRKQVLAKLTMRNREKKNIWNVEQLCQHIDGCRKYLPVGRKTCKGLVGTEFIYCISGMSIFDWFFCYELT</sequence>
<evidence type="ECO:0000313" key="2">
    <source>
        <dbReference type="Proteomes" id="UP000237271"/>
    </source>
</evidence>
<accession>A0A2P4YED0</accession>
<evidence type="ECO:0000313" key="1">
    <source>
        <dbReference type="EMBL" id="POM76154.1"/>
    </source>
</evidence>
<keyword evidence="2" id="KW-1185">Reference proteome</keyword>
<organism evidence="1 2">
    <name type="scientific">Phytophthora palmivora</name>
    <dbReference type="NCBI Taxonomy" id="4796"/>
    <lineage>
        <taxon>Eukaryota</taxon>
        <taxon>Sar</taxon>
        <taxon>Stramenopiles</taxon>
        <taxon>Oomycota</taxon>
        <taxon>Peronosporomycetes</taxon>
        <taxon>Peronosporales</taxon>
        <taxon>Peronosporaceae</taxon>
        <taxon>Phytophthora</taxon>
    </lineage>
</organism>
<dbReference type="AlphaFoldDB" id="A0A2P4YED0"/>
<dbReference type="EMBL" id="NCKW01003524">
    <property type="protein sequence ID" value="POM76154.1"/>
    <property type="molecule type" value="Genomic_DNA"/>
</dbReference>
<dbReference type="Proteomes" id="UP000237271">
    <property type="component" value="Unassembled WGS sequence"/>
</dbReference>
<name>A0A2P4YED0_9STRA</name>
<reference evidence="1 2" key="1">
    <citation type="journal article" date="2017" name="Genome Biol. Evol.">
        <title>Phytophthora megakarya and P. palmivora, closely related causal agents of cacao black pod rot, underwent increases in genome sizes and gene numbers by different mechanisms.</title>
        <authorList>
            <person name="Ali S.S."/>
            <person name="Shao J."/>
            <person name="Lary D.J."/>
            <person name="Kronmiller B."/>
            <person name="Shen D."/>
            <person name="Strem M.D."/>
            <person name="Amoako-Attah I."/>
            <person name="Akrofi A.Y."/>
            <person name="Begoude B.A."/>
            <person name="Ten Hoopen G.M."/>
            <person name="Coulibaly K."/>
            <person name="Kebe B.I."/>
            <person name="Melnick R.L."/>
            <person name="Guiltinan M.J."/>
            <person name="Tyler B.M."/>
            <person name="Meinhardt L.W."/>
            <person name="Bailey B.A."/>
        </authorList>
    </citation>
    <scope>NUCLEOTIDE SEQUENCE [LARGE SCALE GENOMIC DNA]</scope>
    <source>
        <strain evidence="2">sbr112.9</strain>
    </source>
</reference>
<comment type="caution">
    <text evidence="1">The sequence shown here is derived from an EMBL/GenBank/DDBJ whole genome shotgun (WGS) entry which is preliminary data.</text>
</comment>